<feature type="transmembrane region" description="Helical" evidence="8">
    <location>
        <begin position="36"/>
        <end position="57"/>
    </location>
</feature>
<feature type="transmembrane region" description="Helical" evidence="8">
    <location>
        <begin position="268"/>
        <end position="293"/>
    </location>
</feature>
<proteinExistence type="inferred from homology"/>
<evidence type="ECO:0000313" key="10">
    <source>
        <dbReference type="Proteomes" id="UP000215459"/>
    </source>
</evidence>
<evidence type="ECO:0000256" key="7">
    <source>
        <dbReference type="ARBA" id="ARBA00023136"/>
    </source>
</evidence>
<evidence type="ECO:0000256" key="8">
    <source>
        <dbReference type="SAM" id="Phobius"/>
    </source>
</evidence>
<dbReference type="Pfam" id="PF03845">
    <property type="entry name" value="Spore_permease"/>
    <property type="match status" value="1"/>
</dbReference>
<keyword evidence="3" id="KW-0813">Transport</keyword>
<evidence type="ECO:0000313" key="9">
    <source>
        <dbReference type="EMBL" id="OYD06272.1"/>
    </source>
</evidence>
<evidence type="ECO:0000256" key="2">
    <source>
        <dbReference type="ARBA" id="ARBA00007998"/>
    </source>
</evidence>
<comment type="subcellular location">
    <subcellularLocation>
        <location evidence="1">Membrane</location>
        <topology evidence="1">Multi-pass membrane protein</topology>
    </subcellularLocation>
</comment>
<comment type="caution">
    <text evidence="9">The sequence shown here is derived from an EMBL/GenBank/DDBJ whole genome shotgun (WGS) entry which is preliminary data.</text>
</comment>
<feature type="transmembrane region" description="Helical" evidence="8">
    <location>
        <begin position="143"/>
        <end position="165"/>
    </location>
</feature>
<keyword evidence="6 8" id="KW-1133">Transmembrane helix</keyword>
<dbReference type="EMBL" id="NOWF01000014">
    <property type="protein sequence ID" value="OYD06272.1"/>
    <property type="molecule type" value="Genomic_DNA"/>
</dbReference>
<gene>
    <name evidence="9" type="ORF">CHM34_17055</name>
</gene>
<feature type="transmembrane region" description="Helical" evidence="8">
    <location>
        <begin position="215"/>
        <end position="243"/>
    </location>
</feature>
<dbReference type="InterPro" id="IPR004761">
    <property type="entry name" value="Spore_GerAB"/>
</dbReference>
<dbReference type="PANTHER" id="PTHR34975">
    <property type="entry name" value="SPORE GERMINATION PROTEIN A2"/>
    <property type="match status" value="1"/>
</dbReference>
<feature type="transmembrane region" description="Helical" evidence="8">
    <location>
        <begin position="113"/>
        <end position="131"/>
    </location>
</feature>
<evidence type="ECO:0000256" key="4">
    <source>
        <dbReference type="ARBA" id="ARBA00022544"/>
    </source>
</evidence>
<evidence type="ECO:0000256" key="6">
    <source>
        <dbReference type="ARBA" id="ARBA00022989"/>
    </source>
</evidence>
<dbReference type="Proteomes" id="UP000215459">
    <property type="component" value="Unassembled WGS sequence"/>
</dbReference>
<organism evidence="9 10">
    <name type="scientific">Paludifilum halophilum</name>
    <dbReference type="NCBI Taxonomy" id="1642702"/>
    <lineage>
        <taxon>Bacteria</taxon>
        <taxon>Bacillati</taxon>
        <taxon>Bacillota</taxon>
        <taxon>Bacilli</taxon>
        <taxon>Bacillales</taxon>
        <taxon>Thermoactinomycetaceae</taxon>
        <taxon>Paludifilum</taxon>
    </lineage>
</organism>
<keyword evidence="4" id="KW-0309">Germination</keyword>
<name>A0A235B202_9BACL</name>
<protein>
    <submittedName>
        <fullName evidence="9">Uncharacterized protein</fullName>
    </submittedName>
</protein>
<dbReference type="RefSeq" id="WP_094265824.1">
    <property type="nucleotide sequence ID" value="NZ_NOWF01000014.1"/>
</dbReference>
<feature type="transmembrane region" description="Helical" evidence="8">
    <location>
        <begin position="69"/>
        <end position="93"/>
    </location>
</feature>
<evidence type="ECO:0000256" key="1">
    <source>
        <dbReference type="ARBA" id="ARBA00004141"/>
    </source>
</evidence>
<comment type="similarity">
    <text evidence="2">Belongs to the amino acid-polyamine-organocation (APC) superfamily. Spore germination protein (SGP) (TC 2.A.3.9) family.</text>
</comment>
<evidence type="ECO:0000256" key="3">
    <source>
        <dbReference type="ARBA" id="ARBA00022448"/>
    </source>
</evidence>
<dbReference type="GO" id="GO:0009847">
    <property type="term" value="P:spore germination"/>
    <property type="evidence" value="ECO:0007669"/>
    <property type="project" value="InterPro"/>
</dbReference>
<sequence>MESAKITPMQWFCLIFLFELGSSIVVGLGLEAKQDAWIAILLAMIGGLILYGVFGSLHRHYPDLTLTGYIRCILGNILGWPLGLVYIVYFIYIGSRVLRDISTLLTTAWLDRTPLVVIHMMLILSMAYILYHGPKVLAKTNQIYFYVYVFSLLLSIALIVASGLIRLDFLLPVGEDWGLILSTAYPMVYTFPFGETIVFTMMLPYLKNPRSGLKIGWLAIIISGLFISLLSAIDISVTGAHIASRSPFPLMSTMTKVNIKDFIQRVDMLTIMILVIGGFFKIVIFYFAAVLGTADLFRIKDRGRLLLPIGIIFVFLAMMISSSLSEHLKQGLEIVPRYLHLPLQTGIPLLLLGVSWIKRRMGRSQHPRP</sequence>
<dbReference type="OrthoDB" id="2078716at2"/>
<keyword evidence="5 8" id="KW-0812">Transmembrane</keyword>
<feature type="transmembrane region" description="Helical" evidence="8">
    <location>
        <begin position="337"/>
        <end position="357"/>
    </location>
</feature>
<keyword evidence="7 8" id="KW-0472">Membrane</keyword>
<dbReference type="NCBIfam" id="TIGR00912">
    <property type="entry name" value="2A0309"/>
    <property type="match status" value="1"/>
</dbReference>
<dbReference type="AlphaFoldDB" id="A0A235B202"/>
<feature type="transmembrane region" description="Helical" evidence="8">
    <location>
        <begin position="177"/>
        <end position="203"/>
    </location>
</feature>
<dbReference type="PANTHER" id="PTHR34975:SF2">
    <property type="entry name" value="SPORE GERMINATION PROTEIN A2"/>
    <property type="match status" value="1"/>
</dbReference>
<feature type="transmembrane region" description="Helical" evidence="8">
    <location>
        <begin position="12"/>
        <end position="30"/>
    </location>
</feature>
<accession>A0A235B202</accession>
<dbReference type="GO" id="GO:0016020">
    <property type="term" value="C:membrane"/>
    <property type="evidence" value="ECO:0007669"/>
    <property type="project" value="UniProtKB-SubCell"/>
</dbReference>
<evidence type="ECO:0000256" key="5">
    <source>
        <dbReference type="ARBA" id="ARBA00022692"/>
    </source>
</evidence>
<reference evidence="9 10" key="1">
    <citation type="submission" date="2017-07" db="EMBL/GenBank/DDBJ databases">
        <title>The genome sequence of Paludifilum halophilum highlights mechanisms for microbial adaptation to high salt environemnts.</title>
        <authorList>
            <person name="Belbahri L."/>
        </authorList>
    </citation>
    <scope>NUCLEOTIDE SEQUENCE [LARGE SCALE GENOMIC DNA]</scope>
    <source>
        <strain evidence="9 10">DSM 102817</strain>
    </source>
</reference>
<keyword evidence="10" id="KW-1185">Reference proteome</keyword>
<feature type="transmembrane region" description="Helical" evidence="8">
    <location>
        <begin position="305"/>
        <end position="325"/>
    </location>
</feature>